<feature type="binding site" evidence="1">
    <location>
        <position position="82"/>
    </location>
    <ligand>
        <name>substrate</name>
    </ligand>
</feature>
<dbReference type="PIRSF" id="PIRSF000705">
    <property type="entry name" value="DNK"/>
    <property type="match status" value="1"/>
</dbReference>
<dbReference type="EC" id="2.7.1.-" evidence="4"/>
<dbReference type="EMBL" id="AP012029">
    <property type="protein sequence ID" value="BAJ65200.1"/>
    <property type="molecule type" value="Genomic_DNA"/>
</dbReference>
<name>E8N350_ANATU</name>
<keyword evidence="2" id="KW-0547">Nucleotide-binding</keyword>
<dbReference type="AlphaFoldDB" id="E8N350"/>
<keyword evidence="4" id="KW-0808">Transferase</keyword>
<dbReference type="GO" id="GO:0019136">
    <property type="term" value="F:deoxynucleoside kinase activity"/>
    <property type="evidence" value="ECO:0007669"/>
    <property type="project" value="InterPro"/>
</dbReference>
<gene>
    <name evidence="4" type="ordered locus">ANT_31760</name>
</gene>
<dbReference type="FunCoup" id="E8N350">
    <property type="interactions" value="232"/>
</dbReference>
<dbReference type="SUPFAM" id="SSF52540">
    <property type="entry name" value="P-loop containing nucleoside triphosphate hydrolases"/>
    <property type="match status" value="1"/>
</dbReference>
<evidence type="ECO:0000256" key="2">
    <source>
        <dbReference type="PIRSR" id="PIRSR000705-3"/>
    </source>
</evidence>
<evidence type="ECO:0000259" key="3">
    <source>
        <dbReference type="Pfam" id="PF01712"/>
    </source>
</evidence>
<dbReference type="GO" id="GO:0005524">
    <property type="term" value="F:ATP binding"/>
    <property type="evidence" value="ECO:0007669"/>
    <property type="project" value="UniProtKB-KW"/>
</dbReference>
<feature type="binding site" evidence="1">
    <location>
        <position position="143"/>
    </location>
    <ligand>
        <name>substrate</name>
    </ligand>
</feature>
<dbReference type="InterPro" id="IPR002624">
    <property type="entry name" value="DCK/DGK"/>
</dbReference>
<dbReference type="eggNOG" id="COG1428">
    <property type="taxonomic scope" value="Bacteria"/>
</dbReference>
<evidence type="ECO:0000313" key="4">
    <source>
        <dbReference type="EMBL" id="BAJ65200.1"/>
    </source>
</evidence>
<feature type="domain" description="Deoxynucleoside kinase" evidence="3">
    <location>
        <begin position="3"/>
        <end position="197"/>
    </location>
</feature>
<keyword evidence="5" id="KW-1185">Reference proteome</keyword>
<feature type="binding site" evidence="2">
    <location>
        <begin position="180"/>
        <end position="182"/>
    </location>
    <ligand>
        <name>ATP</name>
        <dbReference type="ChEBI" id="CHEBI:30616"/>
    </ligand>
</feature>
<feature type="binding site" evidence="1">
    <location>
        <position position="43"/>
    </location>
    <ligand>
        <name>substrate</name>
    </ligand>
</feature>
<dbReference type="PANTHER" id="PTHR10513">
    <property type="entry name" value="DEOXYNUCLEOSIDE KINASE"/>
    <property type="match status" value="1"/>
</dbReference>
<dbReference type="PANTHER" id="PTHR10513:SF46">
    <property type="entry name" value="DEOXYGUANOSINE KINASE"/>
    <property type="match status" value="1"/>
</dbReference>
<feature type="binding site" evidence="1">
    <location>
        <position position="54"/>
    </location>
    <ligand>
        <name>substrate</name>
    </ligand>
</feature>
<dbReference type="InterPro" id="IPR027417">
    <property type="entry name" value="P-loop_NTPase"/>
</dbReference>
<dbReference type="Gene3D" id="3.40.50.300">
    <property type="entry name" value="P-loop containing nucleotide triphosphate hydrolases"/>
    <property type="match status" value="1"/>
</dbReference>
<accession>E8N350</accession>
<dbReference type="STRING" id="926569.ANT_31760"/>
<dbReference type="InterPro" id="IPR031314">
    <property type="entry name" value="DNK_dom"/>
</dbReference>
<evidence type="ECO:0000256" key="1">
    <source>
        <dbReference type="PIRSR" id="PIRSR000705-2"/>
    </source>
</evidence>
<dbReference type="GO" id="GO:0005737">
    <property type="term" value="C:cytoplasm"/>
    <property type="evidence" value="ECO:0007669"/>
    <property type="project" value="TreeGrafter"/>
</dbReference>
<dbReference type="OrthoDB" id="9774907at2"/>
<protein>
    <submittedName>
        <fullName evidence="4">Deoxynucleoside kinase</fullName>
        <ecNumber evidence="4">2.7.1.-</ecNumber>
    </submittedName>
</protein>
<dbReference type="InterPro" id="IPR050566">
    <property type="entry name" value="Deoxyribonucleoside_kinase"/>
</dbReference>
<dbReference type="Proteomes" id="UP000008922">
    <property type="component" value="Chromosome"/>
</dbReference>
<feature type="binding site" evidence="1">
    <location>
        <position position="31"/>
    </location>
    <ligand>
        <name>substrate</name>
    </ligand>
</feature>
<dbReference type="Pfam" id="PF01712">
    <property type="entry name" value="dNK"/>
    <property type="match status" value="1"/>
</dbReference>
<dbReference type="CDD" id="cd01673">
    <property type="entry name" value="dNK"/>
    <property type="match status" value="1"/>
</dbReference>
<keyword evidence="2" id="KW-0067">ATP-binding</keyword>
<dbReference type="KEGG" id="atm:ANT_31760"/>
<feature type="binding site" evidence="1">
    <location>
        <position position="77"/>
    </location>
    <ligand>
        <name>substrate</name>
    </ligand>
</feature>
<reference evidence="4 5" key="1">
    <citation type="submission" date="2010-12" db="EMBL/GenBank/DDBJ databases">
        <title>Whole genome sequence of Anaerolinea thermophila UNI-1.</title>
        <authorList>
            <person name="Narita-Yamada S."/>
            <person name="Kishi E."/>
            <person name="Watanabe Y."/>
            <person name="Takasaki K."/>
            <person name="Ankai A."/>
            <person name="Oguchi A."/>
            <person name="Fukui S."/>
            <person name="Takahashi M."/>
            <person name="Yashiro I."/>
            <person name="Hosoyama A."/>
            <person name="Sekiguchi Y."/>
            <person name="Hanada S."/>
            <person name="Fujita N."/>
        </authorList>
    </citation>
    <scope>NUCLEOTIDE SEQUENCE [LARGE SCALE GENOMIC DNA]</scope>
    <source>
        <strain evidence="5">DSM 14523 / JCM 11388 / NBRC 100420 / UNI-1</strain>
    </source>
</reference>
<dbReference type="InParanoid" id="E8N350"/>
<organism evidence="4 5">
    <name type="scientific">Anaerolinea thermophila (strain DSM 14523 / JCM 11388 / NBRC 100420 / UNI-1)</name>
    <dbReference type="NCBI Taxonomy" id="926569"/>
    <lineage>
        <taxon>Bacteria</taxon>
        <taxon>Bacillati</taxon>
        <taxon>Chloroflexota</taxon>
        <taxon>Anaerolineae</taxon>
        <taxon>Anaerolineales</taxon>
        <taxon>Anaerolineaceae</taxon>
        <taxon>Anaerolinea</taxon>
    </lineage>
</organism>
<feature type="binding site" evidence="2">
    <location>
        <begin position="7"/>
        <end position="15"/>
    </location>
    <ligand>
        <name>ATP</name>
        <dbReference type="ChEBI" id="CHEBI:30616"/>
    </ligand>
</feature>
<dbReference type="HOGENOM" id="CLU_030466_2_0_0"/>
<evidence type="ECO:0000313" key="5">
    <source>
        <dbReference type="Proteomes" id="UP000008922"/>
    </source>
</evidence>
<sequence length="216" mass="25496">MYLAIEGVIGVGKTTLARMLQPAFQANLLLEVFEENPFLSKFYEDRARYAFQTQIFFLLSRYHQQRRGIPELTAGGRNLISDYTFEKDALFARINLEGDELEMYYRVHEALAEKIQPPDLIVYLRATTDLLMERITRRDRVYERNMERAYIDELNHAYDEFFLSPDRLSSPVLTLDANALDFVRYPEDLRWIENRIRQALELPPYQPELPLPLHGD</sequence>
<dbReference type="RefSeq" id="WP_013561540.1">
    <property type="nucleotide sequence ID" value="NC_014960.1"/>
</dbReference>
<keyword evidence="4" id="KW-0418">Kinase</keyword>
<proteinExistence type="predicted"/>
<feature type="binding site" evidence="2">
    <location>
        <begin position="134"/>
        <end position="138"/>
    </location>
    <ligand>
        <name>ATP</name>
        <dbReference type="ChEBI" id="CHEBI:30616"/>
    </ligand>
</feature>